<feature type="coiled-coil region" evidence="3">
    <location>
        <begin position="81"/>
        <end position="165"/>
    </location>
</feature>
<dbReference type="InterPro" id="IPR058636">
    <property type="entry name" value="Beta-barrel_YknX"/>
</dbReference>
<evidence type="ECO:0000256" key="3">
    <source>
        <dbReference type="SAM" id="Coils"/>
    </source>
</evidence>
<sequence length="385" mass="39519">MAAALALVLAGCASDEPSAEAQTDAMPNDAAMTPAYSAFAGVVSTAGDVEVNKKADVAVGEVKVSAGDVVHAGDVLFTYDVESAGLDLEKAQLELAQMESELSMTRANKEALEKEKAKAEESLQLSYSLEIQEKETAIMEQEYRIQTKQREIEQLEALVADADVVSPVDGTVRSVSDGSSDSSGAYGYDGSSGASGSGYDGGFGASGSGSDAFIVISKTTDILVMGSVDEANLAEVYEGMEVAVRARAGSGEWSGTVTSIETDKPLQQNSYYYDPSQSSKYPFYVALDSTEGLVVGQHVYIVAEWGASGMMGGAPGVNGMGGMEGLDDLGGSVDSEIGAMDGEGFADATDDSLPASTEGSVRALDTDALSSAGPGPAASATINVR</sequence>
<accession>A0A7C9NSQ2</accession>
<dbReference type="Gene3D" id="1.10.287.470">
    <property type="entry name" value="Helix hairpin bin"/>
    <property type="match status" value="1"/>
</dbReference>
<dbReference type="Gene3D" id="2.40.50.100">
    <property type="match status" value="1"/>
</dbReference>
<evidence type="ECO:0000256" key="2">
    <source>
        <dbReference type="ARBA" id="ARBA00023054"/>
    </source>
</evidence>
<dbReference type="Gene3D" id="2.40.30.170">
    <property type="match status" value="1"/>
</dbReference>
<dbReference type="SUPFAM" id="SSF111369">
    <property type="entry name" value="HlyD-like secretion proteins"/>
    <property type="match status" value="1"/>
</dbReference>
<comment type="subcellular location">
    <subcellularLocation>
        <location evidence="1">Cell envelope</location>
    </subcellularLocation>
</comment>
<dbReference type="PANTHER" id="PTHR32347:SF14">
    <property type="entry name" value="EFFLUX SYSTEM COMPONENT YKNX-RELATED"/>
    <property type="match status" value="1"/>
</dbReference>
<feature type="region of interest" description="Disordered" evidence="4">
    <location>
        <begin position="336"/>
        <end position="358"/>
    </location>
</feature>
<feature type="domain" description="YknX-like beta-barrel" evidence="5">
    <location>
        <begin position="224"/>
        <end position="301"/>
    </location>
</feature>
<dbReference type="AlphaFoldDB" id="A0A7C9NSQ2"/>
<comment type="caution">
    <text evidence="6">The sequence shown here is derived from an EMBL/GenBank/DDBJ whole genome shotgun (WGS) entry which is preliminary data.</text>
</comment>
<keyword evidence="2 3" id="KW-0175">Coiled coil</keyword>
<evidence type="ECO:0000259" key="5">
    <source>
        <dbReference type="Pfam" id="PF25990"/>
    </source>
</evidence>
<dbReference type="PANTHER" id="PTHR32347">
    <property type="entry name" value="EFFLUX SYSTEM COMPONENT YKNX-RELATED"/>
    <property type="match status" value="1"/>
</dbReference>
<protein>
    <submittedName>
        <fullName evidence="6">Efflux RND transporter periplasmic adaptor subunit</fullName>
    </submittedName>
</protein>
<name>A0A7C9NSQ2_9BACT</name>
<evidence type="ECO:0000313" key="6">
    <source>
        <dbReference type="EMBL" id="NBI34569.1"/>
    </source>
</evidence>
<proteinExistence type="predicted"/>
<dbReference type="GO" id="GO:0030313">
    <property type="term" value="C:cell envelope"/>
    <property type="evidence" value="ECO:0007669"/>
    <property type="project" value="UniProtKB-SubCell"/>
</dbReference>
<evidence type="ECO:0000256" key="1">
    <source>
        <dbReference type="ARBA" id="ARBA00004196"/>
    </source>
</evidence>
<gene>
    <name evidence="6" type="ORF">D1639_05905</name>
</gene>
<evidence type="ECO:0000256" key="4">
    <source>
        <dbReference type="SAM" id="MobiDB-lite"/>
    </source>
</evidence>
<dbReference type="InterPro" id="IPR050465">
    <property type="entry name" value="UPF0194_transport"/>
</dbReference>
<dbReference type="EMBL" id="QWKH01000034">
    <property type="protein sequence ID" value="NBI34569.1"/>
    <property type="molecule type" value="Genomic_DNA"/>
</dbReference>
<dbReference type="Pfam" id="PF25990">
    <property type="entry name" value="Beta-barrel_YknX"/>
    <property type="match status" value="1"/>
</dbReference>
<organism evidence="6">
    <name type="scientific">Muribaculaceae bacterium Z82</name>
    <dbReference type="NCBI Taxonomy" id="2304548"/>
    <lineage>
        <taxon>Bacteria</taxon>
        <taxon>Pseudomonadati</taxon>
        <taxon>Bacteroidota</taxon>
        <taxon>Bacteroidia</taxon>
        <taxon>Bacteroidales</taxon>
        <taxon>Muribaculaceae</taxon>
    </lineage>
</organism>
<reference evidence="6" key="1">
    <citation type="submission" date="2018-08" db="EMBL/GenBank/DDBJ databases">
        <title>Murine metabolic-syndrome-specific gut microbial biobank.</title>
        <authorList>
            <person name="Liu C."/>
        </authorList>
    </citation>
    <scope>NUCLEOTIDE SEQUENCE [LARGE SCALE GENOMIC DNA]</scope>
    <source>
        <strain evidence="6">Z82</strain>
    </source>
</reference>